<keyword evidence="3" id="KW-1185">Reference proteome</keyword>
<keyword evidence="1" id="KW-0472">Membrane</keyword>
<feature type="transmembrane region" description="Helical" evidence="1">
    <location>
        <begin position="15"/>
        <end position="38"/>
    </location>
</feature>
<accession>A0A0A1YHM8</accession>
<dbReference type="STRING" id="1395571.TMS3_0118265"/>
<evidence type="ECO:0000313" key="3">
    <source>
        <dbReference type="Proteomes" id="UP000030063"/>
    </source>
</evidence>
<dbReference type="Proteomes" id="UP000030063">
    <property type="component" value="Unassembled WGS sequence"/>
</dbReference>
<keyword evidence="1" id="KW-1133">Transmembrane helix</keyword>
<dbReference type="EMBL" id="AWSQ01000005">
    <property type="protein sequence ID" value="KFX68591.1"/>
    <property type="molecule type" value="Genomic_DNA"/>
</dbReference>
<evidence type="ECO:0000313" key="2">
    <source>
        <dbReference type="EMBL" id="KFX68591.1"/>
    </source>
</evidence>
<dbReference type="Pfam" id="PF10741">
    <property type="entry name" value="T2SSM_b"/>
    <property type="match status" value="1"/>
</dbReference>
<evidence type="ECO:0000256" key="1">
    <source>
        <dbReference type="SAM" id="Phobius"/>
    </source>
</evidence>
<proteinExistence type="predicted"/>
<dbReference type="OrthoDB" id="9096701at2"/>
<organism evidence="2 3">
    <name type="scientific">Pseudomonas taeanensis MS-3</name>
    <dbReference type="NCBI Taxonomy" id="1395571"/>
    <lineage>
        <taxon>Bacteria</taxon>
        <taxon>Pseudomonadati</taxon>
        <taxon>Pseudomonadota</taxon>
        <taxon>Gammaproteobacteria</taxon>
        <taxon>Pseudomonadales</taxon>
        <taxon>Pseudomonadaceae</taxon>
        <taxon>Pseudomonas</taxon>
    </lineage>
</organism>
<protein>
    <submittedName>
        <fullName evidence="2">Pilus assembly protein PilO</fullName>
    </submittedName>
</protein>
<dbReference type="Gene3D" id="3.30.70.60">
    <property type="match status" value="1"/>
</dbReference>
<dbReference type="InterPro" id="IPR014717">
    <property type="entry name" value="Transl_elong_EF1B/ribsomal_bS6"/>
</dbReference>
<name>A0A0A1YHM8_9PSED</name>
<dbReference type="InterPro" id="IPR034756">
    <property type="entry name" value="T2SSM_b"/>
</dbReference>
<comment type="caution">
    <text evidence="2">The sequence shown here is derived from an EMBL/GenBank/DDBJ whole genome shotgun (WGS) entry which is preliminary data.</text>
</comment>
<sequence length="182" mass="20243">MRIPRLILHEHLQRLGWPGLCGASLLLLALAYAGLGLLPGRQALDELVERSVRGEQQLARIANGTLAPSMAPGQQLDAFLQALPAQLDATSAIDRIYALASQERIALDSGEYSLGIDPKTHLARYQILLPVRGSYPQQRRFLNALLSEVPALVLEDLELKRKQIAESELEGRLRMTLYLSRW</sequence>
<dbReference type="eggNOG" id="COG3167">
    <property type="taxonomic scope" value="Bacteria"/>
</dbReference>
<dbReference type="AlphaFoldDB" id="A0A0A1YHM8"/>
<gene>
    <name evidence="2" type="ORF">TMS3_0118265</name>
</gene>
<reference evidence="2 3" key="1">
    <citation type="journal article" date="2014" name="Genome Announc.">
        <title>Draft Genome Sequence of Petroleum Oil-Degrading Marine Bacterium Pseudomonas taeanensis Strain MS-3, Isolated from a Crude Oil-Contaminated Seashore.</title>
        <authorList>
            <person name="Lee S.Y."/>
            <person name="Kim S.H."/>
            <person name="Lee D.G."/>
            <person name="Shin S."/>
            <person name="Yun S.H."/>
            <person name="Choi C.W."/>
            <person name="Chung Y.H."/>
            <person name="Choi J.S."/>
            <person name="Kahng H.Y."/>
            <person name="Kim S.I."/>
        </authorList>
    </citation>
    <scope>NUCLEOTIDE SEQUENCE [LARGE SCALE GENOMIC DNA]</scope>
    <source>
        <strain evidence="2 3">MS-3</strain>
    </source>
</reference>
<dbReference type="RefSeq" id="WP_025166639.1">
    <property type="nucleotide sequence ID" value="NZ_AWSQ01000005.1"/>
</dbReference>
<keyword evidence="1" id="KW-0812">Transmembrane</keyword>